<accession>A0ACC0ANS0</accession>
<proteinExistence type="predicted"/>
<organism evidence="1 2">
    <name type="scientific">Catharanthus roseus</name>
    <name type="common">Madagascar periwinkle</name>
    <name type="synonym">Vinca rosea</name>
    <dbReference type="NCBI Taxonomy" id="4058"/>
    <lineage>
        <taxon>Eukaryota</taxon>
        <taxon>Viridiplantae</taxon>
        <taxon>Streptophyta</taxon>
        <taxon>Embryophyta</taxon>
        <taxon>Tracheophyta</taxon>
        <taxon>Spermatophyta</taxon>
        <taxon>Magnoliopsida</taxon>
        <taxon>eudicotyledons</taxon>
        <taxon>Gunneridae</taxon>
        <taxon>Pentapetalae</taxon>
        <taxon>asterids</taxon>
        <taxon>lamiids</taxon>
        <taxon>Gentianales</taxon>
        <taxon>Apocynaceae</taxon>
        <taxon>Rauvolfioideae</taxon>
        <taxon>Vinceae</taxon>
        <taxon>Catharanthinae</taxon>
        <taxon>Catharanthus</taxon>
    </lineage>
</organism>
<dbReference type="EMBL" id="CM044705">
    <property type="protein sequence ID" value="KAI5662224.1"/>
    <property type="molecule type" value="Genomic_DNA"/>
</dbReference>
<dbReference type="Proteomes" id="UP001060085">
    <property type="component" value="Linkage Group LG05"/>
</dbReference>
<name>A0ACC0ANS0_CATRO</name>
<evidence type="ECO:0000313" key="1">
    <source>
        <dbReference type="EMBL" id="KAI5662224.1"/>
    </source>
</evidence>
<evidence type="ECO:0000313" key="2">
    <source>
        <dbReference type="Proteomes" id="UP001060085"/>
    </source>
</evidence>
<comment type="caution">
    <text evidence="1">The sequence shown here is derived from an EMBL/GenBank/DDBJ whole genome shotgun (WGS) entry which is preliminary data.</text>
</comment>
<gene>
    <name evidence="1" type="ORF">M9H77_21547</name>
</gene>
<reference evidence="2" key="1">
    <citation type="journal article" date="2023" name="Nat. Plants">
        <title>Single-cell RNA sequencing provides a high-resolution roadmap for understanding the multicellular compartmentation of specialized metabolism.</title>
        <authorList>
            <person name="Sun S."/>
            <person name="Shen X."/>
            <person name="Li Y."/>
            <person name="Li Y."/>
            <person name="Wang S."/>
            <person name="Li R."/>
            <person name="Zhang H."/>
            <person name="Shen G."/>
            <person name="Guo B."/>
            <person name="Wei J."/>
            <person name="Xu J."/>
            <person name="St-Pierre B."/>
            <person name="Chen S."/>
            <person name="Sun C."/>
        </authorList>
    </citation>
    <scope>NUCLEOTIDE SEQUENCE [LARGE SCALE GENOMIC DNA]</scope>
</reference>
<sequence length="110" mass="12334">MKGNKIEKCHTGTGIPVPYPGPWRVGSGSRILYPGGYGSGSGSKFHYKGTGPGLRFCFSFVYIQKSHIRKGEGKIKKKREELQRETTAARAAMREKEKQPQNDHNLKQQI</sequence>
<protein>
    <submittedName>
        <fullName evidence="1">Uncharacterized protein</fullName>
    </submittedName>
</protein>
<keyword evidence="2" id="KW-1185">Reference proteome</keyword>